<comment type="caution">
    <text evidence="1">The sequence shown here is derived from an EMBL/GenBank/DDBJ whole genome shotgun (WGS) entry which is preliminary data.</text>
</comment>
<accession>A0A3M7S7V3</accession>
<gene>
    <name evidence="1" type="ORF">BpHYR1_020482</name>
</gene>
<name>A0A3M7S7V3_BRAPC</name>
<protein>
    <submittedName>
        <fullName evidence="1">Uncharacterized protein</fullName>
    </submittedName>
</protein>
<evidence type="ECO:0000313" key="1">
    <source>
        <dbReference type="EMBL" id="RNA31735.1"/>
    </source>
</evidence>
<keyword evidence="2" id="KW-1185">Reference proteome</keyword>
<proteinExistence type="predicted"/>
<dbReference type="AlphaFoldDB" id="A0A3M7S7V3"/>
<organism evidence="1 2">
    <name type="scientific">Brachionus plicatilis</name>
    <name type="common">Marine rotifer</name>
    <name type="synonym">Brachionus muelleri</name>
    <dbReference type="NCBI Taxonomy" id="10195"/>
    <lineage>
        <taxon>Eukaryota</taxon>
        <taxon>Metazoa</taxon>
        <taxon>Spiralia</taxon>
        <taxon>Gnathifera</taxon>
        <taxon>Rotifera</taxon>
        <taxon>Eurotatoria</taxon>
        <taxon>Monogononta</taxon>
        <taxon>Pseudotrocha</taxon>
        <taxon>Ploima</taxon>
        <taxon>Brachionidae</taxon>
        <taxon>Brachionus</taxon>
    </lineage>
</organism>
<evidence type="ECO:0000313" key="2">
    <source>
        <dbReference type="Proteomes" id="UP000276133"/>
    </source>
</evidence>
<reference evidence="1 2" key="1">
    <citation type="journal article" date="2018" name="Sci. Rep.">
        <title>Genomic signatures of local adaptation to the degree of environmental predictability in rotifers.</title>
        <authorList>
            <person name="Franch-Gras L."/>
            <person name="Hahn C."/>
            <person name="Garcia-Roger E.M."/>
            <person name="Carmona M.J."/>
            <person name="Serra M."/>
            <person name="Gomez A."/>
        </authorList>
    </citation>
    <scope>NUCLEOTIDE SEQUENCE [LARGE SCALE GENOMIC DNA]</scope>
    <source>
        <strain evidence="1">HYR1</strain>
    </source>
</reference>
<dbReference type="Proteomes" id="UP000276133">
    <property type="component" value="Unassembled WGS sequence"/>
</dbReference>
<dbReference type="EMBL" id="REGN01001903">
    <property type="protein sequence ID" value="RNA31735.1"/>
    <property type="molecule type" value="Genomic_DNA"/>
</dbReference>
<sequence length="97" mass="11363">MNPNIVNTKTKKSSFNRISTKKWQFEILNSKLCKKFAIYCINVNEVLVYIYILLTCGQRLVGAHNKRVKNTHPHLSKSLVPFIRRLQIRLSNISNNY</sequence>